<dbReference type="AlphaFoldDB" id="A0A409YD55"/>
<gene>
    <name evidence="9" type="ORF">CVT26_015534</name>
</gene>
<dbReference type="Pfam" id="PF00270">
    <property type="entry name" value="DEAD"/>
    <property type="match status" value="1"/>
</dbReference>
<keyword evidence="3" id="KW-0067">ATP-binding</keyword>
<protein>
    <recommendedName>
        <fullName evidence="5">DNA 3'-5' helicase</fullName>
        <ecNumber evidence="5">5.6.2.4</ecNumber>
    </recommendedName>
</protein>
<dbReference type="PANTHER" id="PTHR13710">
    <property type="entry name" value="DNA HELICASE RECQ FAMILY MEMBER"/>
    <property type="match status" value="1"/>
</dbReference>
<feature type="domain" description="Helicase ATP-binding" evidence="7">
    <location>
        <begin position="46"/>
        <end position="219"/>
    </location>
</feature>
<dbReference type="Proteomes" id="UP000284706">
    <property type="component" value="Unassembled WGS sequence"/>
</dbReference>
<dbReference type="SMART" id="SM00490">
    <property type="entry name" value="HELICc"/>
    <property type="match status" value="1"/>
</dbReference>
<dbReference type="GO" id="GO:0005524">
    <property type="term" value="F:ATP binding"/>
    <property type="evidence" value="ECO:0007669"/>
    <property type="project" value="UniProtKB-KW"/>
</dbReference>
<dbReference type="GO" id="GO:0005737">
    <property type="term" value="C:cytoplasm"/>
    <property type="evidence" value="ECO:0007669"/>
    <property type="project" value="TreeGrafter"/>
</dbReference>
<dbReference type="InParanoid" id="A0A409YD55"/>
<dbReference type="PROSITE" id="PS51194">
    <property type="entry name" value="HELICASE_CTER"/>
    <property type="match status" value="1"/>
</dbReference>
<keyword evidence="10" id="KW-1185">Reference proteome</keyword>
<dbReference type="InterPro" id="IPR014001">
    <property type="entry name" value="Helicase_ATP-bd"/>
</dbReference>
<proteinExistence type="inferred from homology"/>
<dbReference type="InterPro" id="IPR001650">
    <property type="entry name" value="Helicase_C-like"/>
</dbReference>
<evidence type="ECO:0000256" key="3">
    <source>
        <dbReference type="ARBA" id="ARBA00022840"/>
    </source>
</evidence>
<dbReference type="Gene3D" id="3.40.50.300">
    <property type="entry name" value="P-loop containing nucleotide triphosphate hydrolases"/>
    <property type="match status" value="2"/>
</dbReference>
<dbReference type="GO" id="GO:0005694">
    <property type="term" value="C:chromosome"/>
    <property type="evidence" value="ECO:0007669"/>
    <property type="project" value="TreeGrafter"/>
</dbReference>
<evidence type="ECO:0000313" key="10">
    <source>
        <dbReference type="Proteomes" id="UP000284706"/>
    </source>
</evidence>
<dbReference type="GO" id="GO:0003676">
    <property type="term" value="F:nucleic acid binding"/>
    <property type="evidence" value="ECO:0007669"/>
    <property type="project" value="InterPro"/>
</dbReference>
<dbReference type="GO" id="GO:0043138">
    <property type="term" value="F:3'-5' DNA helicase activity"/>
    <property type="evidence" value="ECO:0007669"/>
    <property type="project" value="UniProtKB-EC"/>
</dbReference>
<evidence type="ECO:0000256" key="2">
    <source>
        <dbReference type="ARBA" id="ARBA00022741"/>
    </source>
</evidence>
<comment type="similarity">
    <text evidence="1">Belongs to the helicase family. RecQ subfamily.</text>
</comment>
<feature type="domain" description="Helicase C-terminal" evidence="8">
    <location>
        <begin position="247"/>
        <end position="414"/>
    </location>
</feature>
<evidence type="ECO:0000256" key="5">
    <source>
        <dbReference type="ARBA" id="ARBA00034808"/>
    </source>
</evidence>
<keyword evidence="2" id="KW-0547">Nucleotide-binding</keyword>
<comment type="caution">
    <text evidence="9">The sequence shown here is derived from an EMBL/GenBank/DDBJ whole genome shotgun (WGS) entry which is preliminary data.</text>
</comment>
<organism evidence="9 10">
    <name type="scientific">Gymnopilus dilepis</name>
    <dbReference type="NCBI Taxonomy" id="231916"/>
    <lineage>
        <taxon>Eukaryota</taxon>
        <taxon>Fungi</taxon>
        <taxon>Dikarya</taxon>
        <taxon>Basidiomycota</taxon>
        <taxon>Agaricomycotina</taxon>
        <taxon>Agaricomycetes</taxon>
        <taxon>Agaricomycetidae</taxon>
        <taxon>Agaricales</taxon>
        <taxon>Agaricineae</taxon>
        <taxon>Hymenogastraceae</taxon>
        <taxon>Gymnopilus</taxon>
    </lineage>
</organism>
<dbReference type="PROSITE" id="PS51192">
    <property type="entry name" value="HELICASE_ATP_BIND_1"/>
    <property type="match status" value="1"/>
</dbReference>
<dbReference type="InterPro" id="IPR011545">
    <property type="entry name" value="DEAD/DEAH_box_helicase_dom"/>
</dbReference>
<dbReference type="GO" id="GO:0009378">
    <property type="term" value="F:four-way junction helicase activity"/>
    <property type="evidence" value="ECO:0007669"/>
    <property type="project" value="TreeGrafter"/>
</dbReference>
<accession>A0A409YD55</accession>
<dbReference type="EC" id="5.6.2.4" evidence="5"/>
<evidence type="ECO:0000259" key="8">
    <source>
        <dbReference type="PROSITE" id="PS51194"/>
    </source>
</evidence>
<evidence type="ECO:0000256" key="6">
    <source>
        <dbReference type="SAM" id="MobiDB-lite"/>
    </source>
</evidence>
<evidence type="ECO:0000256" key="4">
    <source>
        <dbReference type="ARBA" id="ARBA00034617"/>
    </source>
</evidence>
<evidence type="ECO:0000256" key="1">
    <source>
        <dbReference type="ARBA" id="ARBA00005446"/>
    </source>
</evidence>
<dbReference type="SUPFAM" id="SSF52540">
    <property type="entry name" value="P-loop containing nucleoside triphosphate hydrolases"/>
    <property type="match status" value="1"/>
</dbReference>
<sequence>MSTSKGKSKAPAIHLYKDNELDLSNLSELAEKKFGKKPFQWQLEAAATVLKGEDLILDVGTGSGKSLVFTLPLVLDPTDVSITVSPLSALMIDQAGSSPLPTVAVCSETIAKIGRERMFEAIVAGEYQQVIVSPEILTSPAFRAGVLSKEEFRTHLRVVSIDEAHCISLWGGSFRPDYAQLGFLRATIPSHVPLTVASATLPQHVLEDIRTKLQLHKDAKVISLTNDRPNVALSVRTMRHPAESFGDLRFLIPEGAKEPSDIPVTLVYCNERTVSEQAADTLRRWATDAGFEGADKCIAFYHAKIGSARKREIEEELRKGNIRILICTDAVGMGCDMRNIKRVILWGLPPSFCALTQRAGRGGRDFDTDAEAILIVSAATVKDGLSEAELTQTLQEVHQSHESENRNDEDEAVITAEVMNDSGMEVPAESVEDLGVRVSHDMEEDMPGPSSAPKTKRKRTAKDYNSREASALNLFVSGKVCRRKVWSDFFDNPSKLQLQYSVTTLFQPRPGLRCCDICDPAMFPVEDITLEANPTLTRGRKRKFPQQLAESIRHELELWRENELIQSVYPNLPNIQIVSPEVLLPNTIIDTVIQCGIRIESPENLKSNVRWHLAFDREGQLTQHGELLLQKLHDIYSAYDNEA</sequence>
<dbReference type="SMART" id="SM00487">
    <property type="entry name" value="DEXDc"/>
    <property type="match status" value="1"/>
</dbReference>
<dbReference type="GO" id="GO:0000724">
    <property type="term" value="P:double-strand break repair via homologous recombination"/>
    <property type="evidence" value="ECO:0007669"/>
    <property type="project" value="TreeGrafter"/>
</dbReference>
<feature type="region of interest" description="Disordered" evidence="6">
    <location>
        <begin position="441"/>
        <end position="462"/>
    </location>
</feature>
<dbReference type="EMBL" id="NHYE01000978">
    <property type="protein sequence ID" value="PPR00924.1"/>
    <property type="molecule type" value="Genomic_DNA"/>
</dbReference>
<dbReference type="STRING" id="231916.A0A409YD55"/>
<dbReference type="InterPro" id="IPR027417">
    <property type="entry name" value="P-loop_NTPase"/>
</dbReference>
<evidence type="ECO:0000313" key="9">
    <source>
        <dbReference type="EMBL" id="PPR00924.1"/>
    </source>
</evidence>
<reference evidence="9 10" key="1">
    <citation type="journal article" date="2018" name="Evol. Lett.">
        <title>Horizontal gene cluster transfer increased hallucinogenic mushroom diversity.</title>
        <authorList>
            <person name="Reynolds H.T."/>
            <person name="Vijayakumar V."/>
            <person name="Gluck-Thaler E."/>
            <person name="Korotkin H.B."/>
            <person name="Matheny P.B."/>
            <person name="Slot J.C."/>
        </authorList>
    </citation>
    <scope>NUCLEOTIDE SEQUENCE [LARGE SCALE GENOMIC DNA]</scope>
    <source>
        <strain evidence="9 10">SRW20</strain>
    </source>
</reference>
<name>A0A409YD55_9AGAR</name>
<comment type="catalytic activity">
    <reaction evidence="4">
        <text>Couples ATP hydrolysis with the unwinding of duplex DNA by translocating in the 3'-5' direction.</text>
        <dbReference type="EC" id="5.6.2.4"/>
    </reaction>
</comment>
<evidence type="ECO:0000259" key="7">
    <source>
        <dbReference type="PROSITE" id="PS51192"/>
    </source>
</evidence>
<dbReference type="Pfam" id="PF00271">
    <property type="entry name" value="Helicase_C"/>
    <property type="match status" value="1"/>
</dbReference>
<dbReference type="OrthoDB" id="10261556at2759"/>
<dbReference type="PANTHER" id="PTHR13710:SF154">
    <property type="entry name" value="RECQ HELICASE, PUTATIVE (AFU_ORTHOLOGUE AFUA_6G14720)-RELATED"/>
    <property type="match status" value="1"/>
</dbReference>